<gene>
    <name evidence="1" type="ORF">MLD38_033976</name>
</gene>
<organism evidence="1 2">
    <name type="scientific">Melastoma candidum</name>
    <dbReference type="NCBI Taxonomy" id="119954"/>
    <lineage>
        <taxon>Eukaryota</taxon>
        <taxon>Viridiplantae</taxon>
        <taxon>Streptophyta</taxon>
        <taxon>Embryophyta</taxon>
        <taxon>Tracheophyta</taxon>
        <taxon>Spermatophyta</taxon>
        <taxon>Magnoliopsida</taxon>
        <taxon>eudicotyledons</taxon>
        <taxon>Gunneridae</taxon>
        <taxon>Pentapetalae</taxon>
        <taxon>rosids</taxon>
        <taxon>malvids</taxon>
        <taxon>Myrtales</taxon>
        <taxon>Melastomataceae</taxon>
        <taxon>Melastomatoideae</taxon>
        <taxon>Melastomateae</taxon>
        <taxon>Melastoma</taxon>
    </lineage>
</organism>
<dbReference type="EMBL" id="CM042889">
    <property type="protein sequence ID" value="KAI4320501.1"/>
    <property type="molecule type" value="Genomic_DNA"/>
</dbReference>
<evidence type="ECO:0000313" key="2">
    <source>
        <dbReference type="Proteomes" id="UP001057402"/>
    </source>
</evidence>
<protein>
    <submittedName>
        <fullName evidence="1">Uncharacterized protein</fullName>
    </submittedName>
</protein>
<evidence type="ECO:0000313" key="1">
    <source>
        <dbReference type="EMBL" id="KAI4320501.1"/>
    </source>
</evidence>
<accession>A0ACB9MAB2</accession>
<name>A0ACB9MAB2_9MYRT</name>
<comment type="caution">
    <text evidence="1">The sequence shown here is derived from an EMBL/GenBank/DDBJ whole genome shotgun (WGS) entry which is preliminary data.</text>
</comment>
<proteinExistence type="predicted"/>
<dbReference type="Proteomes" id="UP001057402">
    <property type="component" value="Chromosome 10"/>
</dbReference>
<reference evidence="2" key="1">
    <citation type="journal article" date="2023" name="Front. Plant Sci.">
        <title>Chromosomal-level genome assembly of Melastoma candidum provides insights into trichome evolution.</title>
        <authorList>
            <person name="Zhong Y."/>
            <person name="Wu W."/>
            <person name="Sun C."/>
            <person name="Zou P."/>
            <person name="Liu Y."/>
            <person name="Dai S."/>
            <person name="Zhou R."/>
        </authorList>
    </citation>
    <scope>NUCLEOTIDE SEQUENCE [LARGE SCALE GENOMIC DNA]</scope>
</reference>
<sequence>MSSSWRSICRSPHAVFAPPFTCFKAEARSTVRSPFREAHRSNSSPFLAFSWVDSVGSGVTVETRTFGGYARPRRTMVRAANWGEEKSPYETLELERDADEEEIKVAYRRLAKYYHPDVYDGRGSLEKGESAESRFIKIQAAYELLMDEEKRRQYDLDNRVNPMKASQAWMEWLIKKRKAFDQRGDMAIAAWAEQQQREMSLRARRLSRSKVDPEEERRLLAKEKAASREYFNNTLKRHTLVLKKRDLMRKKAAKEDKKKVISQLLALEGLELDTDDEKTQ</sequence>
<keyword evidence="2" id="KW-1185">Reference proteome</keyword>